<keyword evidence="3" id="KW-1185">Reference proteome</keyword>
<keyword evidence="1" id="KW-0732">Signal</keyword>
<organism evidence="2 3">
    <name type="scientific">Rhodotorula graminis (strain WP1)</name>
    <dbReference type="NCBI Taxonomy" id="578459"/>
    <lineage>
        <taxon>Eukaryota</taxon>
        <taxon>Fungi</taxon>
        <taxon>Dikarya</taxon>
        <taxon>Basidiomycota</taxon>
        <taxon>Pucciniomycotina</taxon>
        <taxon>Microbotryomycetes</taxon>
        <taxon>Sporidiobolales</taxon>
        <taxon>Sporidiobolaceae</taxon>
        <taxon>Rhodotorula</taxon>
    </lineage>
</organism>
<feature type="chain" id="PRO_5008265632" evidence="1">
    <location>
        <begin position="22"/>
        <end position="156"/>
    </location>
</feature>
<dbReference type="GeneID" id="28979269"/>
<evidence type="ECO:0000313" key="2">
    <source>
        <dbReference type="EMBL" id="KPV78520.1"/>
    </source>
</evidence>
<reference evidence="2 3" key="1">
    <citation type="journal article" date="2015" name="Front. Microbiol.">
        <title>Genome sequence of the plant growth promoting endophytic yeast Rhodotorula graminis WP1.</title>
        <authorList>
            <person name="Firrincieli A."/>
            <person name="Otillar R."/>
            <person name="Salamov A."/>
            <person name="Schmutz J."/>
            <person name="Khan Z."/>
            <person name="Redman R.S."/>
            <person name="Fleck N.D."/>
            <person name="Lindquist E."/>
            <person name="Grigoriev I.V."/>
            <person name="Doty S.L."/>
        </authorList>
    </citation>
    <scope>NUCLEOTIDE SEQUENCE [LARGE SCALE GENOMIC DNA]</scope>
    <source>
        <strain evidence="2 3">WP1</strain>
    </source>
</reference>
<evidence type="ECO:0000256" key="1">
    <source>
        <dbReference type="SAM" id="SignalP"/>
    </source>
</evidence>
<accession>A0A194SDJ5</accession>
<dbReference type="AlphaFoldDB" id="A0A194SDJ5"/>
<dbReference type="RefSeq" id="XP_018274569.1">
    <property type="nucleotide sequence ID" value="XM_018418822.1"/>
</dbReference>
<gene>
    <name evidence="2" type="ORF">RHOBADRAFT_65933</name>
</gene>
<feature type="signal peptide" evidence="1">
    <location>
        <begin position="1"/>
        <end position="21"/>
    </location>
</feature>
<proteinExistence type="predicted"/>
<sequence length="156" mass="16738">MKYIALALAAALAAASTLVSAAPTKRGFFPQDGPAFIGQLLSKPDEIKLGENFTISYDSNDPSPDPQYPSSILSFDVGIQGPAPIYYSSAFTPSGILELANDLPGQQVVNASLKMSSSADPGEYFLIFTEHQLGVYDPEQPVYRVQSYNVSVQVVQ</sequence>
<dbReference type="EMBL" id="KQ474073">
    <property type="protein sequence ID" value="KPV78520.1"/>
    <property type="molecule type" value="Genomic_DNA"/>
</dbReference>
<protein>
    <submittedName>
        <fullName evidence="2">Uncharacterized protein</fullName>
    </submittedName>
</protein>
<evidence type="ECO:0000313" key="3">
    <source>
        <dbReference type="Proteomes" id="UP000053890"/>
    </source>
</evidence>
<name>A0A194SDJ5_RHOGW</name>
<dbReference type="Proteomes" id="UP000053890">
    <property type="component" value="Unassembled WGS sequence"/>
</dbReference>